<organism evidence="1 2">
    <name type="scientific">Mucilaginibacter gossypii</name>
    <dbReference type="NCBI Taxonomy" id="551996"/>
    <lineage>
        <taxon>Bacteria</taxon>
        <taxon>Pseudomonadati</taxon>
        <taxon>Bacteroidota</taxon>
        <taxon>Sphingobacteriia</taxon>
        <taxon>Sphingobacteriales</taxon>
        <taxon>Sphingobacteriaceae</taxon>
        <taxon>Mucilaginibacter</taxon>
    </lineage>
</organism>
<evidence type="ECO:0000313" key="1">
    <source>
        <dbReference type="EMBL" id="SDH28891.1"/>
    </source>
</evidence>
<keyword evidence="2" id="KW-1185">Reference proteome</keyword>
<proteinExistence type="predicted"/>
<protein>
    <submittedName>
        <fullName evidence="1">Uncharacterized protein</fullName>
    </submittedName>
</protein>
<reference evidence="2" key="1">
    <citation type="submission" date="2016-10" db="EMBL/GenBank/DDBJ databases">
        <authorList>
            <person name="Varghese N."/>
            <person name="Submissions S."/>
        </authorList>
    </citation>
    <scope>NUCLEOTIDE SEQUENCE [LARGE SCALE GENOMIC DNA]</scope>
    <source>
        <strain evidence="2">Gh-67</strain>
    </source>
</reference>
<name>A0A1G8B6X5_9SPHI</name>
<dbReference type="Proteomes" id="UP000199705">
    <property type="component" value="Unassembled WGS sequence"/>
</dbReference>
<sequence>MQPDWNYFYDELMYYLAVYYGDSDHPISGQIDPGVS</sequence>
<accession>A0A1G8B6X5</accession>
<dbReference type="EMBL" id="FNCG01000008">
    <property type="protein sequence ID" value="SDH28891.1"/>
    <property type="molecule type" value="Genomic_DNA"/>
</dbReference>
<dbReference type="AlphaFoldDB" id="A0A1G8B6X5"/>
<gene>
    <name evidence="1" type="ORF">SAMN05192573_108108</name>
</gene>
<evidence type="ECO:0000313" key="2">
    <source>
        <dbReference type="Proteomes" id="UP000199705"/>
    </source>
</evidence>